<gene>
    <name evidence="1" type="ORF">OJ996_00005</name>
</gene>
<accession>A0ABT3FWH5</accession>
<evidence type="ECO:0000313" key="1">
    <source>
        <dbReference type="EMBL" id="MCW1911935.1"/>
    </source>
</evidence>
<sequence>PAADASFEAILAIYGLRWRIEVIFKSWKSHLDFATVHRLCATQLRILLTAKLMLSAAWAHHLYGPCVRRVRESRGRELSLLKFIRYLAHHPRMAGPLAAMLAGDPEHEHRTLRALVKYCCYDKRKRANFNQTWNSGALT</sequence>
<evidence type="ECO:0008006" key="3">
    <source>
        <dbReference type="Google" id="ProtNLM"/>
    </source>
</evidence>
<keyword evidence="2" id="KW-1185">Reference proteome</keyword>
<dbReference type="EMBL" id="JAPDDR010000001">
    <property type="protein sequence ID" value="MCW1911935.1"/>
    <property type="molecule type" value="Genomic_DNA"/>
</dbReference>
<protein>
    <recommendedName>
        <fullName evidence="3">DDE family transposase</fullName>
    </recommendedName>
</protein>
<dbReference type="InterPro" id="IPR012337">
    <property type="entry name" value="RNaseH-like_sf"/>
</dbReference>
<reference evidence="1" key="1">
    <citation type="submission" date="2022-10" db="EMBL/GenBank/DDBJ databases">
        <title>Luteolibacter sp. GHJ8, whole genome shotgun sequencing project.</title>
        <authorList>
            <person name="Zhao G."/>
            <person name="Shen L."/>
        </authorList>
    </citation>
    <scope>NUCLEOTIDE SEQUENCE</scope>
    <source>
        <strain evidence="1">GHJ8</strain>
    </source>
</reference>
<proteinExistence type="predicted"/>
<dbReference type="SUPFAM" id="SSF53098">
    <property type="entry name" value="Ribonuclease H-like"/>
    <property type="match status" value="1"/>
</dbReference>
<dbReference type="Proteomes" id="UP001165653">
    <property type="component" value="Unassembled WGS sequence"/>
</dbReference>
<evidence type="ECO:0000313" key="2">
    <source>
        <dbReference type="Proteomes" id="UP001165653"/>
    </source>
</evidence>
<name>A0ABT3FWH5_9BACT</name>
<organism evidence="1 2">
    <name type="scientific">Luteolibacter rhizosphaerae</name>
    <dbReference type="NCBI Taxonomy" id="2989719"/>
    <lineage>
        <taxon>Bacteria</taxon>
        <taxon>Pseudomonadati</taxon>
        <taxon>Verrucomicrobiota</taxon>
        <taxon>Verrucomicrobiia</taxon>
        <taxon>Verrucomicrobiales</taxon>
        <taxon>Verrucomicrobiaceae</taxon>
        <taxon>Luteolibacter</taxon>
    </lineage>
</organism>
<comment type="caution">
    <text evidence="1">The sequence shown here is derived from an EMBL/GenBank/DDBJ whole genome shotgun (WGS) entry which is preliminary data.</text>
</comment>
<feature type="non-terminal residue" evidence="1">
    <location>
        <position position="1"/>
    </location>
</feature>